<accession>A0A1I5NKX5</accession>
<dbReference type="Pfam" id="PF01345">
    <property type="entry name" value="DUF11"/>
    <property type="match status" value="1"/>
</dbReference>
<evidence type="ECO:0000313" key="3">
    <source>
        <dbReference type="EMBL" id="SFP22488.1"/>
    </source>
</evidence>
<evidence type="ECO:0000259" key="2">
    <source>
        <dbReference type="Pfam" id="PF01345"/>
    </source>
</evidence>
<dbReference type="STRING" id="1079859.SAMN04515674_1023"/>
<dbReference type="Gene3D" id="2.60.120.200">
    <property type="match status" value="1"/>
</dbReference>
<name>A0A1I5NKX5_9BACT</name>
<dbReference type="RefSeq" id="WP_143095137.1">
    <property type="nucleotide sequence ID" value="NZ_FOXH01000002.1"/>
</dbReference>
<sequence length="833" mass="87837">MKQNYNTHFMAAIVTLHETSDPQLNKRRVKILFCCTLLVLGLLTSITATAQQGYIYVHKQALDESSSVNSTFTVTGGSTSVTPFQLNDQPAQVNIADIGSSQNGRLWAVDVNDKLYYRNSGSSQWVLTNVTAKKVDGGPGGDCYFINGGSQVFRYDGTTATKIGDPLSGSNWGNGVGLLSGDICNGWDGNPYIITDQGKIFRFTNLWVQLNPSTNNRSLDEFVDGSGSILVAKSDFNIYKISSTGVETNLGRPSSASASYYPNDVGVDDQGNIYAIYWGSNGASVYKWVSGTSWTASEQTSIHAMKLTGGVGKQMWMSTAYTYYQNIFARSTNGINIIWIEDELVRTNPVGNAAMIAVSPGTYTITETVPSGWDLYDITVNDPTSNSSKNIQSNTATLVVGAGETVNVIFQSGLVNTPSKVPGCGTAGRYIETFGTGAACTYGTPLIGQTSYHFDNTTNGTPPEGGYNIVGNSIKCNSSNWANINDHTAGDGLGRMMVVNPNYGQDQFFRRRFDNVLVGRPYTFSAWIANLTSDQGKPNVIFQVVDPSSMSVIASNSTGDITSLGVWTKYSITFTATTTAVDLVLRNNGPGGGGNDLALDDISFQLNNCLADLSIKKTGPESINPYGTLSYSLVITNNGPDAADGAIIKDLVVPNFTADTVTCGTATGGAACPILPYLTQLQGSGMVIPTLPSGGSVTLTIPGNAGASGKITNIATVSPPAGTTDSTSSNNSSTAITQIGCEPFSITASGAISQNTYKTDGSITITGFTPGHTYLISYNFNGTVQSGVTYQADAAGKIMITGFTKGAYDAFSIKNDTGCSTGAFSGVAVSLTN</sequence>
<dbReference type="OrthoDB" id="9805017at2"/>
<keyword evidence="1" id="KW-0812">Transmembrane</keyword>
<keyword evidence="1" id="KW-1133">Transmembrane helix</keyword>
<feature type="transmembrane region" description="Helical" evidence="1">
    <location>
        <begin position="31"/>
        <end position="50"/>
    </location>
</feature>
<protein>
    <recommendedName>
        <fullName evidence="2">DUF11 domain-containing protein</fullName>
    </recommendedName>
</protein>
<organism evidence="3 4">
    <name type="scientific">Pseudarcicella hirudinis</name>
    <dbReference type="NCBI Taxonomy" id="1079859"/>
    <lineage>
        <taxon>Bacteria</taxon>
        <taxon>Pseudomonadati</taxon>
        <taxon>Bacteroidota</taxon>
        <taxon>Cytophagia</taxon>
        <taxon>Cytophagales</taxon>
        <taxon>Flectobacillaceae</taxon>
        <taxon>Pseudarcicella</taxon>
    </lineage>
</organism>
<dbReference type="InterPro" id="IPR013783">
    <property type="entry name" value="Ig-like_fold"/>
</dbReference>
<dbReference type="AlphaFoldDB" id="A0A1I5NKX5"/>
<dbReference type="InterPro" id="IPR001434">
    <property type="entry name" value="OmcB-like_DUF11"/>
</dbReference>
<keyword evidence="1" id="KW-0472">Membrane</keyword>
<evidence type="ECO:0000313" key="4">
    <source>
        <dbReference type="Proteomes" id="UP000199306"/>
    </source>
</evidence>
<feature type="domain" description="DUF11" evidence="2">
    <location>
        <begin position="612"/>
        <end position="735"/>
    </location>
</feature>
<keyword evidence="4" id="KW-1185">Reference proteome</keyword>
<evidence type="ECO:0000256" key="1">
    <source>
        <dbReference type="SAM" id="Phobius"/>
    </source>
</evidence>
<dbReference type="Proteomes" id="UP000199306">
    <property type="component" value="Unassembled WGS sequence"/>
</dbReference>
<proteinExistence type="predicted"/>
<reference evidence="3 4" key="1">
    <citation type="submission" date="2016-10" db="EMBL/GenBank/DDBJ databases">
        <authorList>
            <person name="de Groot N.N."/>
        </authorList>
    </citation>
    <scope>NUCLEOTIDE SEQUENCE [LARGE SCALE GENOMIC DNA]</scope>
    <source>
        <strain evidence="4">E92,LMG 26720,CCM 7988</strain>
    </source>
</reference>
<gene>
    <name evidence="3" type="ORF">SAMN04515674_1023</name>
</gene>
<dbReference type="Gene3D" id="2.60.40.10">
    <property type="entry name" value="Immunoglobulins"/>
    <property type="match status" value="1"/>
</dbReference>
<dbReference type="EMBL" id="FOXH01000002">
    <property type="protein sequence ID" value="SFP22488.1"/>
    <property type="molecule type" value="Genomic_DNA"/>
</dbReference>